<reference evidence="3 4" key="1">
    <citation type="journal article" date="2019" name="Nat. Ecol. Evol.">
        <title>Megaphylogeny resolves global patterns of mushroom evolution.</title>
        <authorList>
            <person name="Varga T."/>
            <person name="Krizsan K."/>
            <person name="Foldi C."/>
            <person name="Dima B."/>
            <person name="Sanchez-Garcia M."/>
            <person name="Sanchez-Ramirez S."/>
            <person name="Szollosi G.J."/>
            <person name="Szarkandi J.G."/>
            <person name="Papp V."/>
            <person name="Albert L."/>
            <person name="Andreopoulos W."/>
            <person name="Angelini C."/>
            <person name="Antonin V."/>
            <person name="Barry K.W."/>
            <person name="Bougher N.L."/>
            <person name="Buchanan P."/>
            <person name="Buyck B."/>
            <person name="Bense V."/>
            <person name="Catcheside P."/>
            <person name="Chovatia M."/>
            <person name="Cooper J."/>
            <person name="Damon W."/>
            <person name="Desjardin D."/>
            <person name="Finy P."/>
            <person name="Geml J."/>
            <person name="Haridas S."/>
            <person name="Hughes K."/>
            <person name="Justo A."/>
            <person name="Karasinski D."/>
            <person name="Kautmanova I."/>
            <person name="Kiss B."/>
            <person name="Kocsube S."/>
            <person name="Kotiranta H."/>
            <person name="LaButti K.M."/>
            <person name="Lechner B.E."/>
            <person name="Liimatainen K."/>
            <person name="Lipzen A."/>
            <person name="Lukacs Z."/>
            <person name="Mihaltcheva S."/>
            <person name="Morgado L.N."/>
            <person name="Niskanen T."/>
            <person name="Noordeloos M.E."/>
            <person name="Ohm R.A."/>
            <person name="Ortiz-Santana B."/>
            <person name="Ovrebo C."/>
            <person name="Racz N."/>
            <person name="Riley R."/>
            <person name="Savchenko A."/>
            <person name="Shiryaev A."/>
            <person name="Soop K."/>
            <person name="Spirin V."/>
            <person name="Szebenyi C."/>
            <person name="Tomsovsky M."/>
            <person name="Tulloss R.E."/>
            <person name="Uehling J."/>
            <person name="Grigoriev I.V."/>
            <person name="Vagvolgyi C."/>
            <person name="Papp T."/>
            <person name="Martin F.M."/>
            <person name="Miettinen O."/>
            <person name="Hibbett D.S."/>
            <person name="Nagy L.G."/>
        </authorList>
    </citation>
    <scope>NUCLEOTIDE SEQUENCE [LARGE SCALE GENOMIC DNA]</scope>
    <source>
        <strain evidence="3 4">FP101781</strain>
    </source>
</reference>
<sequence>MSTEGPASQVGEPTSSTQSPRVPPVTGQADMGRLHLEQAFKRVLVALLLTQAVLVLYYTDMLEFVLARSFRLCELEAGDSVYCYSFISLLPPLNPFTSIFSISVLFTLDHYLSISPVFDRLKAYADGTSSGVTAIADGEGSPSTPSSPTPLLRDNEGSARRAFVVLRVLTISAYTIGTIWVAASLTALVDAILTIRHWGEMPEEADILFKIRVYLVFVEVFVRRSTRVYPLQNRKVALPSGICESKRNGANAAHNGGRSRQRAAELSPFLNGRHRDHDREVLSQGASAMGQAVDIGQDHSVPLDIPRPFNCLKHTLPLLRPLVRLGP</sequence>
<dbReference type="AlphaFoldDB" id="A0A4Y7SMC5"/>
<evidence type="ECO:0000256" key="2">
    <source>
        <dbReference type="SAM" id="Phobius"/>
    </source>
</evidence>
<evidence type="ECO:0000256" key="1">
    <source>
        <dbReference type="SAM" id="MobiDB-lite"/>
    </source>
</evidence>
<comment type="caution">
    <text evidence="3">The sequence shown here is derived from an EMBL/GenBank/DDBJ whole genome shotgun (WGS) entry which is preliminary data.</text>
</comment>
<evidence type="ECO:0000313" key="3">
    <source>
        <dbReference type="EMBL" id="TEB22995.1"/>
    </source>
</evidence>
<feature type="compositionally biased region" description="Low complexity" evidence="1">
    <location>
        <begin position="141"/>
        <end position="150"/>
    </location>
</feature>
<feature type="compositionally biased region" description="Polar residues" evidence="1">
    <location>
        <begin position="1"/>
        <end position="20"/>
    </location>
</feature>
<feature type="region of interest" description="Disordered" evidence="1">
    <location>
        <begin position="134"/>
        <end position="154"/>
    </location>
</feature>
<organism evidence="3 4">
    <name type="scientific">Coprinellus micaceus</name>
    <name type="common">Glistening ink-cap mushroom</name>
    <name type="synonym">Coprinus micaceus</name>
    <dbReference type="NCBI Taxonomy" id="71717"/>
    <lineage>
        <taxon>Eukaryota</taxon>
        <taxon>Fungi</taxon>
        <taxon>Dikarya</taxon>
        <taxon>Basidiomycota</taxon>
        <taxon>Agaricomycotina</taxon>
        <taxon>Agaricomycetes</taxon>
        <taxon>Agaricomycetidae</taxon>
        <taxon>Agaricales</taxon>
        <taxon>Agaricineae</taxon>
        <taxon>Psathyrellaceae</taxon>
        <taxon>Coprinellus</taxon>
    </lineage>
</organism>
<feature type="transmembrane region" description="Helical" evidence="2">
    <location>
        <begin position="39"/>
        <end position="59"/>
    </location>
</feature>
<proteinExistence type="predicted"/>
<keyword evidence="2" id="KW-0472">Membrane</keyword>
<feature type="region of interest" description="Disordered" evidence="1">
    <location>
        <begin position="1"/>
        <end position="25"/>
    </location>
</feature>
<name>A0A4Y7SMC5_COPMI</name>
<dbReference type="Proteomes" id="UP000298030">
    <property type="component" value="Unassembled WGS sequence"/>
</dbReference>
<accession>A0A4Y7SMC5</accession>
<keyword evidence="2" id="KW-0812">Transmembrane</keyword>
<gene>
    <name evidence="3" type="ORF">FA13DRAFT_1462552</name>
</gene>
<dbReference type="EMBL" id="QPFP01000083">
    <property type="protein sequence ID" value="TEB22995.1"/>
    <property type="molecule type" value="Genomic_DNA"/>
</dbReference>
<keyword evidence="2" id="KW-1133">Transmembrane helix</keyword>
<keyword evidence="4" id="KW-1185">Reference proteome</keyword>
<feature type="transmembrane region" description="Helical" evidence="2">
    <location>
        <begin position="95"/>
        <end position="112"/>
    </location>
</feature>
<feature type="transmembrane region" description="Helical" evidence="2">
    <location>
        <begin position="168"/>
        <end position="195"/>
    </location>
</feature>
<protein>
    <submittedName>
        <fullName evidence="3">Uncharacterized protein</fullName>
    </submittedName>
</protein>
<evidence type="ECO:0000313" key="4">
    <source>
        <dbReference type="Proteomes" id="UP000298030"/>
    </source>
</evidence>